<organism evidence="1 2">
    <name type="scientific">Prorocentrum cordatum</name>
    <dbReference type="NCBI Taxonomy" id="2364126"/>
    <lineage>
        <taxon>Eukaryota</taxon>
        <taxon>Sar</taxon>
        <taxon>Alveolata</taxon>
        <taxon>Dinophyceae</taxon>
        <taxon>Prorocentrales</taxon>
        <taxon>Prorocentraceae</taxon>
        <taxon>Prorocentrum</taxon>
    </lineage>
</organism>
<name>A0ABN9TPH3_9DINO</name>
<evidence type="ECO:0000313" key="2">
    <source>
        <dbReference type="Proteomes" id="UP001189429"/>
    </source>
</evidence>
<dbReference type="EMBL" id="CAUYUJ010014946">
    <property type="protein sequence ID" value="CAK0847951.1"/>
    <property type="molecule type" value="Genomic_DNA"/>
</dbReference>
<sequence length="203" mass="24196">MLVLRRCTLTASVLPLKFSGLAVQWWAVLPLEFQAGKEATRGGERKAMAVLQTRAVLQIMAVIQFKVLPIKFLQINWAVVPTRAVLQIKVLPIKCLQTRLELRQRLVRVRTQQWKLRQRLELRQRLALRQRLELQIKVLPIQFAPIKFLPIKLRPRLERVRTQQWKTEILRRCVRRCLRRCLRMYASISFRGHMWTRVDCERT</sequence>
<proteinExistence type="predicted"/>
<gene>
    <name evidence="1" type="ORF">PCOR1329_LOCUS41022</name>
</gene>
<reference evidence="1" key="1">
    <citation type="submission" date="2023-10" db="EMBL/GenBank/DDBJ databases">
        <authorList>
            <person name="Chen Y."/>
            <person name="Shah S."/>
            <person name="Dougan E. K."/>
            <person name="Thang M."/>
            <person name="Chan C."/>
        </authorList>
    </citation>
    <scope>NUCLEOTIDE SEQUENCE [LARGE SCALE GENOMIC DNA]</scope>
</reference>
<keyword evidence="2" id="KW-1185">Reference proteome</keyword>
<evidence type="ECO:0000313" key="1">
    <source>
        <dbReference type="EMBL" id="CAK0847951.1"/>
    </source>
</evidence>
<accession>A0ABN9TPH3</accession>
<protein>
    <submittedName>
        <fullName evidence="1">Uncharacterized protein</fullName>
    </submittedName>
</protein>
<dbReference type="Proteomes" id="UP001189429">
    <property type="component" value="Unassembled WGS sequence"/>
</dbReference>
<comment type="caution">
    <text evidence="1">The sequence shown here is derived from an EMBL/GenBank/DDBJ whole genome shotgun (WGS) entry which is preliminary data.</text>
</comment>